<sequence>MVVGFSPGVCQNCHKNSEILGRTFDARELMLLREMEKNKIREGIIQQLKAAVIREMMMEGEIESGCEGRGLSLKDSLVPNAKHDKCKTVAIAIPFANTASGRRRKGKPPRTPLPSASSPTDTLTLVHPEVQGYGFGERQIELIRQQQIDIVSASIDGFLHQCFRIVSIFVHWMKQKSEAPITELLDGTPLNKNADNSEALVEEAEYSKDVDYGVKLEVGLKNTNDGAAASENEITYSNGDFTFLCNTCKYITNNEQEITVHRMGKPHMTLWQASGGGVTDNHAG</sequence>
<protein>
    <submittedName>
        <fullName evidence="1">Uncharacterized protein</fullName>
    </submittedName>
</protein>
<evidence type="ECO:0000313" key="2">
    <source>
        <dbReference type="Proteomes" id="UP000828048"/>
    </source>
</evidence>
<proteinExistence type="predicted"/>
<reference evidence="1 2" key="1">
    <citation type="journal article" date="2021" name="Hortic Res">
        <title>High-quality reference genome and annotation aids understanding of berry development for evergreen blueberry (Vaccinium darrowii).</title>
        <authorList>
            <person name="Yu J."/>
            <person name="Hulse-Kemp A.M."/>
            <person name="Babiker E."/>
            <person name="Staton M."/>
        </authorList>
    </citation>
    <scope>NUCLEOTIDE SEQUENCE [LARGE SCALE GENOMIC DNA]</scope>
    <source>
        <strain evidence="2">cv. NJ 8807/NJ 8810</strain>
        <tissue evidence="1">Young leaf</tissue>
    </source>
</reference>
<evidence type="ECO:0000313" key="1">
    <source>
        <dbReference type="EMBL" id="KAH7833123.1"/>
    </source>
</evidence>
<organism evidence="1 2">
    <name type="scientific">Vaccinium darrowii</name>
    <dbReference type="NCBI Taxonomy" id="229202"/>
    <lineage>
        <taxon>Eukaryota</taxon>
        <taxon>Viridiplantae</taxon>
        <taxon>Streptophyta</taxon>
        <taxon>Embryophyta</taxon>
        <taxon>Tracheophyta</taxon>
        <taxon>Spermatophyta</taxon>
        <taxon>Magnoliopsida</taxon>
        <taxon>eudicotyledons</taxon>
        <taxon>Gunneridae</taxon>
        <taxon>Pentapetalae</taxon>
        <taxon>asterids</taxon>
        <taxon>Ericales</taxon>
        <taxon>Ericaceae</taxon>
        <taxon>Vaccinioideae</taxon>
        <taxon>Vaccinieae</taxon>
        <taxon>Vaccinium</taxon>
    </lineage>
</organism>
<keyword evidence="2" id="KW-1185">Reference proteome</keyword>
<dbReference type="EMBL" id="CM037152">
    <property type="protein sequence ID" value="KAH7833123.1"/>
    <property type="molecule type" value="Genomic_DNA"/>
</dbReference>
<name>A0ACB7WXC9_9ERIC</name>
<comment type="caution">
    <text evidence="1">The sequence shown here is derived from an EMBL/GenBank/DDBJ whole genome shotgun (WGS) entry which is preliminary data.</text>
</comment>
<gene>
    <name evidence="1" type="ORF">Vadar_003297</name>
</gene>
<dbReference type="Proteomes" id="UP000828048">
    <property type="component" value="Chromosome 2"/>
</dbReference>
<accession>A0ACB7WXC9</accession>